<keyword evidence="4" id="KW-1185">Reference proteome</keyword>
<dbReference type="Proteomes" id="UP000694523">
    <property type="component" value="Unplaced"/>
</dbReference>
<dbReference type="Ensembl" id="ENSNMLT00000022059.1">
    <property type="protein sequence ID" value="ENSNMLP00000019635.1"/>
    <property type="gene ID" value="ENSNMLG00000012886.1"/>
</dbReference>
<dbReference type="InterPro" id="IPR013320">
    <property type="entry name" value="ConA-like_dom_sf"/>
</dbReference>
<evidence type="ECO:0000259" key="2">
    <source>
        <dbReference type="PROSITE" id="PS50060"/>
    </source>
</evidence>
<evidence type="ECO:0000256" key="1">
    <source>
        <dbReference type="SAM" id="Phobius"/>
    </source>
</evidence>
<sequence>KPFYLYIVKVLRNSCTKFSLKIYYFHIIYCYLFCIAWSSIGCSFEDGLCSWLQGAEDNLDWTLGSGSTGTPNTGPTGDHTTGNGKYLYLNTSSVTQKGNKAQLKSTVLPSAGELGYCFGFWYHMFGPTVGSLRVFLQTADPFEKILVWQKSGNHGDQWLLMQSHVTTEKGHQLILEATAGGEAGDVAIDDISLAAGPFQCIKLYLYSTCHGHWCYGGAAPSCGDKFYKYWRRSVLGAILTMSRPR</sequence>
<evidence type="ECO:0000313" key="3">
    <source>
        <dbReference type="Ensembl" id="ENSNMLP00000019635.1"/>
    </source>
</evidence>
<keyword evidence="1" id="KW-1133">Transmembrane helix</keyword>
<feature type="domain" description="MAM" evidence="2">
    <location>
        <begin position="40"/>
        <end position="202"/>
    </location>
</feature>
<dbReference type="InterPro" id="IPR000998">
    <property type="entry name" value="MAM_dom"/>
</dbReference>
<organism evidence="3 4">
    <name type="scientific">Neogobius melanostomus</name>
    <name type="common">round goby</name>
    <dbReference type="NCBI Taxonomy" id="47308"/>
    <lineage>
        <taxon>Eukaryota</taxon>
        <taxon>Metazoa</taxon>
        <taxon>Chordata</taxon>
        <taxon>Craniata</taxon>
        <taxon>Vertebrata</taxon>
        <taxon>Euteleostomi</taxon>
        <taxon>Actinopterygii</taxon>
        <taxon>Neopterygii</taxon>
        <taxon>Teleostei</taxon>
        <taxon>Neoteleostei</taxon>
        <taxon>Acanthomorphata</taxon>
        <taxon>Gobiaria</taxon>
        <taxon>Gobiiformes</taxon>
        <taxon>Gobioidei</taxon>
        <taxon>Gobiidae</taxon>
        <taxon>Benthophilinae</taxon>
        <taxon>Neogobiini</taxon>
        <taxon>Neogobius</taxon>
    </lineage>
</organism>
<protein>
    <recommendedName>
        <fullName evidence="2">MAM domain-containing protein</fullName>
    </recommendedName>
</protein>
<dbReference type="PROSITE" id="PS50060">
    <property type="entry name" value="MAM_2"/>
    <property type="match status" value="1"/>
</dbReference>
<name>A0A8C6TCS7_9GOBI</name>
<keyword evidence="1" id="KW-0472">Membrane</keyword>
<feature type="transmembrane region" description="Helical" evidence="1">
    <location>
        <begin position="21"/>
        <end position="40"/>
    </location>
</feature>
<keyword evidence="1" id="KW-0812">Transmembrane</keyword>
<dbReference type="SUPFAM" id="SSF49899">
    <property type="entry name" value="Concanavalin A-like lectins/glucanases"/>
    <property type="match status" value="1"/>
</dbReference>
<reference evidence="3" key="1">
    <citation type="submission" date="2025-08" db="UniProtKB">
        <authorList>
            <consortium name="Ensembl"/>
        </authorList>
    </citation>
    <scope>IDENTIFICATION</scope>
</reference>
<dbReference type="InterPro" id="IPR051560">
    <property type="entry name" value="MAM_domain-containing"/>
</dbReference>
<dbReference type="PANTHER" id="PTHR23282:SF150">
    <property type="entry name" value="SI:CH211-106H4.4"/>
    <property type="match status" value="1"/>
</dbReference>
<dbReference type="Gene3D" id="2.60.120.200">
    <property type="match status" value="1"/>
</dbReference>
<accession>A0A8C6TCS7</accession>
<proteinExistence type="predicted"/>
<dbReference type="AlphaFoldDB" id="A0A8C6TCS7"/>
<dbReference type="PRINTS" id="PR00020">
    <property type="entry name" value="MAMDOMAIN"/>
</dbReference>
<dbReference type="Pfam" id="PF00629">
    <property type="entry name" value="MAM"/>
    <property type="match status" value="1"/>
</dbReference>
<dbReference type="CDD" id="cd06263">
    <property type="entry name" value="MAM"/>
    <property type="match status" value="1"/>
</dbReference>
<dbReference type="GO" id="GO:0016020">
    <property type="term" value="C:membrane"/>
    <property type="evidence" value="ECO:0007669"/>
    <property type="project" value="InterPro"/>
</dbReference>
<dbReference type="PANTHER" id="PTHR23282">
    <property type="entry name" value="APICAL ENDOSOMAL GLYCOPROTEIN PRECURSOR"/>
    <property type="match status" value="1"/>
</dbReference>
<dbReference type="SMART" id="SM00137">
    <property type="entry name" value="MAM"/>
    <property type="match status" value="1"/>
</dbReference>
<evidence type="ECO:0000313" key="4">
    <source>
        <dbReference type="Proteomes" id="UP000694523"/>
    </source>
</evidence>
<reference evidence="3" key="2">
    <citation type="submission" date="2025-09" db="UniProtKB">
        <authorList>
            <consortium name="Ensembl"/>
        </authorList>
    </citation>
    <scope>IDENTIFICATION</scope>
</reference>